<protein>
    <recommendedName>
        <fullName evidence="4">YfhD family protein</fullName>
    </recommendedName>
</protein>
<reference evidence="2 3" key="1">
    <citation type="submission" date="2017-08" db="EMBL/GenBank/DDBJ databases">
        <title>Virgibacillus indicus sp. nov. and Virgibacillus profoundi sp. nov, two moderately halophilic bacteria isolated from marine sediment by using the Microfluidic Streak Plate.</title>
        <authorList>
            <person name="Xu B."/>
            <person name="Hu B."/>
            <person name="Wang J."/>
            <person name="Zhu Y."/>
            <person name="Huang L."/>
            <person name="Du W."/>
            <person name="Huang Y."/>
        </authorList>
    </citation>
    <scope>NUCLEOTIDE SEQUENCE [LARGE SCALE GENOMIC DNA]</scope>
    <source>
        <strain evidence="2 3">IO3-P2-C2</strain>
    </source>
</reference>
<feature type="compositionally biased region" description="Basic and acidic residues" evidence="1">
    <location>
        <begin position="48"/>
        <end position="60"/>
    </location>
</feature>
<dbReference type="AlphaFoldDB" id="A0A265NA72"/>
<evidence type="ECO:0000313" key="3">
    <source>
        <dbReference type="Proteomes" id="UP000216498"/>
    </source>
</evidence>
<feature type="compositionally biased region" description="Basic and acidic residues" evidence="1">
    <location>
        <begin position="9"/>
        <end position="41"/>
    </location>
</feature>
<sequence length="60" mass="7205">MSNKNNKSPNKEKRKDMNDSKEQKFVDDIPLEDLKIEMKDEKKKRKTKDGSESERKHKKN</sequence>
<name>A0A265NA72_9BACI</name>
<accession>A0A265NA72</accession>
<dbReference type="RefSeq" id="WP_094885289.1">
    <property type="nucleotide sequence ID" value="NZ_NPMS01000003.1"/>
</dbReference>
<evidence type="ECO:0000256" key="1">
    <source>
        <dbReference type="SAM" id="MobiDB-lite"/>
    </source>
</evidence>
<feature type="region of interest" description="Disordered" evidence="1">
    <location>
        <begin position="1"/>
        <end position="60"/>
    </location>
</feature>
<dbReference type="EMBL" id="NPMS01000003">
    <property type="protein sequence ID" value="OZU88930.1"/>
    <property type="molecule type" value="Genomic_DNA"/>
</dbReference>
<organism evidence="2 3">
    <name type="scientific">Virgibacillus indicus</name>
    <dbReference type="NCBI Taxonomy" id="2024554"/>
    <lineage>
        <taxon>Bacteria</taxon>
        <taxon>Bacillati</taxon>
        <taxon>Bacillota</taxon>
        <taxon>Bacilli</taxon>
        <taxon>Bacillales</taxon>
        <taxon>Bacillaceae</taxon>
        <taxon>Virgibacillus</taxon>
    </lineage>
</organism>
<dbReference type="Proteomes" id="UP000216498">
    <property type="component" value="Unassembled WGS sequence"/>
</dbReference>
<keyword evidence="3" id="KW-1185">Reference proteome</keyword>
<comment type="caution">
    <text evidence="2">The sequence shown here is derived from an EMBL/GenBank/DDBJ whole genome shotgun (WGS) entry which is preliminary data.</text>
</comment>
<evidence type="ECO:0008006" key="4">
    <source>
        <dbReference type="Google" id="ProtNLM"/>
    </source>
</evidence>
<proteinExistence type="predicted"/>
<gene>
    <name evidence="2" type="ORF">CIL03_07870</name>
</gene>
<evidence type="ECO:0000313" key="2">
    <source>
        <dbReference type="EMBL" id="OZU88930.1"/>
    </source>
</evidence>